<evidence type="ECO:0000313" key="6">
    <source>
        <dbReference type="Proteomes" id="UP001281656"/>
    </source>
</evidence>
<dbReference type="EMBL" id="JARUJP010000005">
    <property type="protein sequence ID" value="MDW8800689.1"/>
    <property type="molecule type" value="Genomic_DNA"/>
</dbReference>
<dbReference type="InterPro" id="IPR051011">
    <property type="entry name" value="Metal_resp_trans_reg"/>
</dbReference>
<feature type="domain" description="HTH arsR-type" evidence="4">
    <location>
        <begin position="3"/>
        <end position="97"/>
    </location>
</feature>
<keyword evidence="6" id="KW-1185">Reference proteome</keyword>
<dbReference type="InterPro" id="IPR011991">
    <property type="entry name" value="ArsR-like_HTH"/>
</dbReference>
<accession>A0ABU4JRC2</accession>
<evidence type="ECO:0000256" key="2">
    <source>
        <dbReference type="ARBA" id="ARBA00023125"/>
    </source>
</evidence>
<comment type="caution">
    <text evidence="5">The sequence shown here is derived from an EMBL/GenBank/DDBJ whole genome shotgun (WGS) entry which is preliminary data.</text>
</comment>
<dbReference type="Proteomes" id="UP001281656">
    <property type="component" value="Unassembled WGS sequence"/>
</dbReference>
<dbReference type="PRINTS" id="PR00778">
    <property type="entry name" value="HTHARSR"/>
</dbReference>
<name>A0ABU4JRC2_9CLOT</name>
<keyword evidence="1" id="KW-0805">Transcription regulation</keyword>
<dbReference type="InterPro" id="IPR036388">
    <property type="entry name" value="WH-like_DNA-bd_sf"/>
</dbReference>
<evidence type="ECO:0000256" key="3">
    <source>
        <dbReference type="ARBA" id="ARBA00023163"/>
    </source>
</evidence>
<dbReference type="SMART" id="SM00418">
    <property type="entry name" value="HTH_ARSR"/>
    <property type="match status" value="1"/>
</dbReference>
<proteinExistence type="predicted"/>
<dbReference type="CDD" id="cd00090">
    <property type="entry name" value="HTH_ARSR"/>
    <property type="match status" value="1"/>
</dbReference>
<organism evidence="5 6">
    <name type="scientific">Clostridium tanneri</name>
    <dbReference type="NCBI Taxonomy" id="3037988"/>
    <lineage>
        <taxon>Bacteria</taxon>
        <taxon>Bacillati</taxon>
        <taxon>Bacillota</taxon>
        <taxon>Clostridia</taxon>
        <taxon>Eubacteriales</taxon>
        <taxon>Clostridiaceae</taxon>
        <taxon>Clostridium</taxon>
    </lineage>
</organism>
<evidence type="ECO:0000313" key="5">
    <source>
        <dbReference type="EMBL" id="MDW8800689.1"/>
    </source>
</evidence>
<evidence type="ECO:0000259" key="4">
    <source>
        <dbReference type="PROSITE" id="PS50987"/>
    </source>
</evidence>
<keyword evidence="2" id="KW-0238">DNA-binding</keyword>
<dbReference type="InterPro" id="IPR001845">
    <property type="entry name" value="HTH_ArsR_DNA-bd_dom"/>
</dbReference>
<dbReference type="RefSeq" id="WP_261670531.1">
    <property type="nucleotide sequence ID" value="NZ_JARUJP010000005.1"/>
</dbReference>
<dbReference type="PANTHER" id="PTHR43132:SF2">
    <property type="entry name" value="ARSENICAL RESISTANCE OPERON REPRESSOR ARSR-RELATED"/>
    <property type="match status" value="1"/>
</dbReference>
<protein>
    <submittedName>
        <fullName evidence="5">Metalloregulator ArsR/SmtB family transcription factor</fullName>
    </submittedName>
</protein>
<sequence>MDNNIQRYNETAELLKVLAHPVRLCIVNGLLQKGRCNVSYMQNCLGVPQSTISQHLQKLRSAGIIEGERNGLEINYSVCSKTAEALVKLLFNDSTEE</sequence>
<dbReference type="Pfam" id="PF12840">
    <property type="entry name" value="HTH_20"/>
    <property type="match status" value="1"/>
</dbReference>
<gene>
    <name evidence="5" type="ORF">P8V03_05925</name>
</gene>
<keyword evidence="3" id="KW-0804">Transcription</keyword>
<dbReference type="PROSITE" id="PS50987">
    <property type="entry name" value="HTH_ARSR_2"/>
    <property type="match status" value="1"/>
</dbReference>
<dbReference type="NCBIfam" id="NF033788">
    <property type="entry name" value="HTH_metalloreg"/>
    <property type="match status" value="1"/>
</dbReference>
<reference evidence="5 6" key="1">
    <citation type="submission" date="2023-04" db="EMBL/GenBank/DDBJ databases">
        <title>Clostridium tannerae sp. nov., isolated from the fecal material of an alpaca.</title>
        <authorList>
            <person name="Miller S."/>
            <person name="Hendry M."/>
            <person name="King J."/>
            <person name="Sankaranarayanan K."/>
            <person name="Lawson P.A."/>
        </authorList>
    </citation>
    <scope>NUCLEOTIDE SEQUENCE [LARGE SCALE GENOMIC DNA]</scope>
    <source>
        <strain evidence="5 6">A1-XYC3</strain>
    </source>
</reference>
<dbReference type="Gene3D" id="1.10.10.10">
    <property type="entry name" value="Winged helix-like DNA-binding domain superfamily/Winged helix DNA-binding domain"/>
    <property type="match status" value="1"/>
</dbReference>
<dbReference type="SUPFAM" id="SSF46785">
    <property type="entry name" value="Winged helix' DNA-binding domain"/>
    <property type="match status" value="1"/>
</dbReference>
<evidence type="ECO:0000256" key="1">
    <source>
        <dbReference type="ARBA" id="ARBA00023015"/>
    </source>
</evidence>
<dbReference type="InterPro" id="IPR036390">
    <property type="entry name" value="WH_DNA-bd_sf"/>
</dbReference>
<dbReference type="PANTHER" id="PTHR43132">
    <property type="entry name" value="ARSENICAL RESISTANCE OPERON REPRESSOR ARSR-RELATED"/>
    <property type="match status" value="1"/>
</dbReference>